<name>A0A8T0AB43_SILME</name>
<dbReference type="Gene3D" id="3.30.70.1820">
    <property type="entry name" value="L1 transposable element, RRM domain"/>
    <property type="match status" value="1"/>
</dbReference>
<evidence type="ECO:0000256" key="1">
    <source>
        <dbReference type="SAM" id="MobiDB-lite"/>
    </source>
</evidence>
<sequence>EMETETDPLEKRRDSSHFTPTKTKKLKYQEDDITNATLLQAITSLTARFDSQDEKLEEMTNQMRSNSIMIAEISKAVEFNSGEIKECKEKCNEMSKSVLKITAAQNDLENRTSDLERYKRRWNLRINGMKEKSEEDARSEVIGLIAEIAPHLIQKLDDIVDIVHRVGKKESGRPRQMIVQFTMRKYRDEIWKSTKNSSICLNRGVRFVEDFTKEDRNARAVLWPLISQARKEGKKAYYRGLFGYIEGRRIDPT</sequence>
<dbReference type="EMBL" id="JABFDY010000024">
    <property type="protein sequence ID" value="KAF7689334.1"/>
    <property type="molecule type" value="Genomic_DNA"/>
</dbReference>
<dbReference type="InterPro" id="IPR004244">
    <property type="entry name" value="Transposase_22"/>
</dbReference>
<reference evidence="2" key="1">
    <citation type="submission" date="2020-08" db="EMBL/GenBank/DDBJ databases">
        <title>Chromosome-level assembly of Southern catfish (Silurus meridionalis) provides insights into visual adaptation to the nocturnal and benthic lifestyles.</title>
        <authorList>
            <person name="Zhang Y."/>
            <person name="Wang D."/>
            <person name="Peng Z."/>
        </authorList>
    </citation>
    <scope>NUCLEOTIDE SEQUENCE</scope>
    <source>
        <strain evidence="2">SWU-2019-XX</strain>
        <tissue evidence="2">Muscle</tissue>
    </source>
</reference>
<dbReference type="Proteomes" id="UP000606274">
    <property type="component" value="Unassembled WGS sequence"/>
</dbReference>
<dbReference type="PANTHER" id="PTHR11505">
    <property type="entry name" value="L1 TRANSPOSABLE ELEMENT-RELATED"/>
    <property type="match status" value="1"/>
</dbReference>
<accession>A0A8T0AB43</accession>
<proteinExistence type="predicted"/>
<feature type="non-terminal residue" evidence="2">
    <location>
        <position position="253"/>
    </location>
</feature>
<evidence type="ECO:0008006" key="4">
    <source>
        <dbReference type="Google" id="ProtNLM"/>
    </source>
</evidence>
<evidence type="ECO:0000313" key="2">
    <source>
        <dbReference type="EMBL" id="KAF7689334.1"/>
    </source>
</evidence>
<feature type="region of interest" description="Disordered" evidence="1">
    <location>
        <begin position="1"/>
        <end position="23"/>
    </location>
</feature>
<protein>
    <recommendedName>
        <fullName evidence="4">L1 transposable element RRM domain-containing protein</fullName>
    </recommendedName>
</protein>
<organism evidence="2 3">
    <name type="scientific">Silurus meridionalis</name>
    <name type="common">Southern catfish</name>
    <name type="synonym">Silurus soldatovi meridionalis</name>
    <dbReference type="NCBI Taxonomy" id="175797"/>
    <lineage>
        <taxon>Eukaryota</taxon>
        <taxon>Metazoa</taxon>
        <taxon>Chordata</taxon>
        <taxon>Craniata</taxon>
        <taxon>Vertebrata</taxon>
        <taxon>Euteleostomi</taxon>
        <taxon>Actinopterygii</taxon>
        <taxon>Neopterygii</taxon>
        <taxon>Teleostei</taxon>
        <taxon>Ostariophysi</taxon>
        <taxon>Siluriformes</taxon>
        <taxon>Siluridae</taxon>
        <taxon>Silurus</taxon>
    </lineage>
</organism>
<keyword evidence="3" id="KW-1185">Reference proteome</keyword>
<dbReference type="AlphaFoldDB" id="A0A8T0AB43"/>
<feature type="non-terminal residue" evidence="2">
    <location>
        <position position="1"/>
    </location>
</feature>
<gene>
    <name evidence="2" type="ORF">HF521_012687</name>
</gene>
<evidence type="ECO:0000313" key="3">
    <source>
        <dbReference type="Proteomes" id="UP000606274"/>
    </source>
</evidence>
<comment type="caution">
    <text evidence="2">The sequence shown here is derived from an EMBL/GenBank/DDBJ whole genome shotgun (WGS) entry which is preliminary data.</text>
</comment>